<dbReference type="PANTHER" id="PTHR37984:SF5">
    <property type="entry name" value="PROTEIN NYNRIN-LIKE"/>
    <property type="match status" value="1"/>
</dbReference>
<reference evidence="2" key="1">
    <citation type="journal article" date="2012" name="Nat. Biotechnol.">
        <title>Draft genome sequence of pigeonpea (Cajanus cajan), an orphan legume crop of resource-poor farmers.</title>
        <authorList>
            <person name="Varshney R.K."/>
            <person name="Chen W."/>
            <person name="Li Y."/>
            <person name="Bharti A.K."/>
            <person name="Saxena R.K."/>
            <person name="Schlueter J.A."/>
            <person name="Donoghue M.T."/>
            <person name="Azam S."/>
            <person name="Fan G."/>
            <person name="Whaley A.M."/>
            <person name="Farmer A.D."/>
            <person name="Sheridan J."/>
            <person name="Iwata A."/>
            <person name="Tuteja R."/>
            <person name="Penmetsa R.V."/>
            <person name="Wu W."/>
            <person name="Upadhyaya H.D."/>
            <person name="Yang S.P."/>
            <person name="Shah T."/>
            <person name="Saxena K.B."/>
            <person name="Michael T."/>
            <person name="McCombie W.R."/>
            <person name="Yang B."/>
            <person name="Zhang G."/>
            <person name="Yang H."/>
            <person name="Wang J."/>
            <person name="Spillane C."/>
            <person name="Cook D.R."/>
            <person name="May G.D."/>
            <person name="Xu X."/>
            <person name="Jackson S.A."/>
        </authorList>
    </citation>
    <scope>NUCLEOTIDE SEQUENCE [LARGE SCALE GENOMIC DNA]</scope>
</reference>
<proteinExistence type="predicted"/>
<dbReference type="EMBL" id="KQ486111">
    <property type="protein sequence ID" value="KYP31341.1"/>
    <property type="molecule type" value="Genomic_DNA"/>
</dbReference>
<feature type="domain" description="Integrase catalytic" evidence="1">
    <location>
        <begin position="1"/>
        <end position="97"/>
    </location>
</feature>
<dbReference type="InterPro" id="IPR036397">
    <property type="entry name" value="RNaseH_sf"/>
</dbReference>
<dbReference type="Gramene" id="C.cajan_44662.t">
    <property type="protein sequence ID" value="C.cajan_44662.t"/>
    <property type="gene ID" value="C.cajan_44662"/>
</dbReference>
<dbReference type="AlphaFoldDB" id="A0A151QM22"/>
<accession>A0A151QM22</accession>
<organism evidence="2 3">
    <name type="scientific">Cajanus cajan</name>
    <name type="common">Pigeon pea</name>
    <name type="synonym">Cajanus indicus</name>
    <dbReference type="NCBI Taxonomy" id="3821"/>
    <lineage>
        <taxon>Eukaryota</taxon>
        <taxon>Viridiplantae</taxon>
        <taxon>Streptophyta</taxon>
        <taxon>Embryophyta</taxon>
        <taxon>Tracheophyta</taxon>
        <taxon>Spermatophyta</taxon>
        <taxon>Magnoliopsida</taxon>
        <taxon>eudicotyledons</taxon>
        <taxon>Gunneridae</taxon>
        <taxon>Pentapetalae</taxon>
        <taxon>rosids</taxon>
        <taxon>fabids</taxon>
        <taxon>Fabales</taxon>
        <taxon>Fabaceae</taxon>
        <taxon>Papilionoideae</taxon>
        <taxon>50 kb inversion clade</taxon>
        <taxon>NPAAA clade</taxon>
        <taxon>indigoferoid/millettioid clade</taxon>
        <taxon>Phaseoleae</taxon>
        <taxon>Cajanus</taxon>
    </lineage>
</organism>
<dbReference type="InterPro" id="IPR050951">
    <property type="entry name" value="Retrovirus_Pol_polyprotein"/>
</dbReference>
<gene>
    <name evidence="2" type="ORF">KK1_048407</name>
</gene>
<dbReference type="InterPro" id="IPR001584">
    <property type="entry name" value="Integrase_cat-core"/>
</dbReference>
<dbReference type="InterPro" id="IPR012337">
    <property type="entry name" value="RNaseH-like_sf"/>
</dbReference>
<evidence type="ECO:0000259" key="1">
    <source>
        <dbReference type="PROSITE" id="PS50994"/>
    </source>
</evidence>
<evidence type="ECO:0000313" key="2">
    <source>
        <dbReference type="EMBL" id="KYP31341.1"/>
    </source>
</evidence>
<keyword evidence="3" id="KW-1185">Reference proteome</keyword>
<dbReference type="SUPFAM" id="SSF53098">
    <property type="entry name" value="Ribonuclease H-like"/>
    <property type="match status" value="1"/>
</dbReference>
<dbReference type="PROSITE" id="PS50994">
    <property type="entry name" value="INTEGRASE"/>
    <property type="match status" value="1"/>
</dbReference>
<sequence>MFSVLDIDNRDPLFLSHFWRQLMSFGDTKLHFSTAYHPQSDGQTEVVNRCLEQYLRAFTADHPRQWHSYLPWAELCYNTTFHSSIGMTPHQAFYGTNPKLLPTYIPGSASVEDVNLDLTNRTQIQEQLQDHIAHAQARMRKYADTKRMAKSYEVGQWVWVKFHCQNWTRCLPVRVAIRLQDTLCFSYLTSKNLQWSHSTNPCGYCRVLCT</sequence>
<dbReference type="GO" id="GO:0015074">
    <property type="term" value="P:DNA integration"/>
    <property type="evidence" value="ECO:0007669"/>
    <property type="project" value="InterPro"/>
</dbReference>
<protein>
    <submittedName>
        <fullName evidence="2">Retrotransposable element Tf2</fullName>
    </submittedName>
</protein>
<dbReference type="Proteomes" id="UP000075243">
    <property type="component" value="Unassembled WGS sequence"/>
</dbReference>
<dbReference type="PANTHER" id="PTHR37984">
    <property type="entry name" value="PROTEIN CBG26694"/>
    <property type="match status" value="1"/>
</dbReference>
<dbReference type="Gene3D" id="3.30.420.10">
    <property type="entry name" value="Ribonuclease H-like superfamily/Ribonuclease H"/>
    <property type="match status" value="1"/>
</dbReference>
<name>A0A151QM22_CAJCA</name>
<dbReference type="GO" id="GO:0003676">
    <property type="term" value="F:nucleic acid binding"/>
    <property type="evidence" value="ECO:0007669"/>
    <property type="project" value="InterPro"/>
</dbReference>
<evidence type="ECO:0000313" key="3">
    <source>
        <dbReference type="Proteomes" id="UP000075243"/>
    </source>
</evidence>